<feature type="domain" description="Major facilitator superfamily (MFS) profile" evidence="5">
    <location>
        <begin position="1"/>
        <end position="205"/>
    </location>
</feature>
<accession>A0ABX8DDM6</accession>
<keyword evidence="3 4" id="KW-0472">Membrane</keyword>
<dbReference type="EMBL" id="CP074572">
    <property type="protein sequence ID" value="QVK22678.1"/>
    <property type="molecule type" value="Genomic_DNA"/>
</dbReference>
<name>A0ABX8DDM6_9GAMM</name>
<evidence type="ECO:0000256" key="1">
    <source>
        <dbReference type="ARBA" id="ARBA00022692"/>
    </source>
</evidence>
<evidence type="ECO:0000256" key="4">
    <source>
        <dbReference type="SAM" id="Phobius"/>
    </source>
</evidence>
<evidence type="ECO:0000313" key="6">
    <source>
        <dbReference type="EMBL" id="QVK22678.1"/>
    </source>
</evidence>
<protein>
    <submittedName>
        <fullName evidence="6">MFS transporter</fullName>
    </submittedName>
</protein>
<evidence type="ECO:0000256" key="3">
    <source>
        <dbReference type="ARBA" id="ARBA00023136"/>
    </source>
</evidence>
<dbReference type="InterPro" id="IPR036259">
    <property type="entry name" value="MFS_trans_sf"/>
</dbReference>
<evidence type="ECO:0000313" key="7">
    <source>
        <dbReference type="Proteomes" id="UP000676428"/>
    </source>
</evidence>
<dbReference type="InterPro" id="IPR020846">
    <property type="entry name" value="MFS_dom"/>
</dbReference>
<keyword evidence="7" id="KW-1185">Reference proteome</keyword>
<sequence>MGFSLSSFFEMKALPLSAITFFVSIGFASLLSFISPYTASKGLETGGKFFFIMYAIFTLISRPLTGKLFDRKGDNIVMVPSFVLFAAGLCLLGFSDSNIAVLASGALIGMGFGTFMSCSQAIVIKLSPADSIGKANSTFFIFMDLGVGLGPLLLGKVIPLLQFSGMYELLAVVMLMCLVSYHFLHGRYVSAHQKNQLALQQHLNN</sequence>
<feature type="transmembrane region" description="Helical" evidence="4">
    <location>
        <begin position="46"/>
        <end position="64"/>
    </location>
</feature>
<reference evidence="6 7" key="1">
    <citation type="journal article" date="2012" name="Int. J. Syst. Evol. Microbiol.">
        <title>Shewanella dokdonensis sp. nov., isolated from seawater.</title>
        <authorList>
            <person name="Sung H.R."/>
            <person name="Yoon J.H."/>
            <person name="Ghim S.Y."/>
        </authorList>
    </citation>
    <scope>NUCLEOTIDE SEQUENCE [LARGE SCALE GENOMIC DNA]</scope>
    <source>
        <strain evidence="6 7">DSM 23626</strain>
    </source>
</reference>
<dbReference type="InterPro" id="IPR011701">
    <property type="entry name" value="MFS"/>
</dbReference>
<dbReference type="InterPro" id="IPR052714">
    <property type="entry name" value="MFS_Exporter"/>
</dbReference>
<gene>
    <name evidence="6" type="ORF">KHX94_15600</name>
</gene>
<dbReference type="RefSeq" id="WP_213681328.1">
    <property type="nucleotide sequence ID" value="NZ_CP074572.1"/>
</dbReference>
<dbReference type="PANTHER" id="PTHR23531:SF1">
    <property type="entry name" value="QUINOLENE RESISTANCE PROTEIN NORA"/>
    <property type="match status" value="1"/>
</dbReference>
<feature type="transmembrane region" description="Helical" evidence="4">
    <location>
        <begin position="100"/>
        <end position="123"/>
    </location>
</feature>
<dbReference type="PANTHER" id="PTHR23531">
    <property type="entry name" value="QUINOLENE RESISTANCE PROTEIN NORA"/>
    <property type="match status" value="1"/>
</dbReference>
<proteinExistence type="predicted"/>
<feature type="transmembrane region" description="Helical" evidence="4">
    <location>
        <begin position="166"/>
        <end position="184"/>
    </location>
</feature>
<dbReference type="PROSITE" id="PS50850">
    <property type="entry name" value="MFS"/>
    <property type="match status" value="1"/>
</dbReference>
<feature type="transmembrane region" description="Helical" evidence="4">
    <location>
        <begin position="135"/>
        <end position="154"/>
    </location>
</feature>
<evidence type="ECO:0000256" key="2">
    <source>
        <dbReference type="ARBA" id="ARBA00022989"/>
    </source>
</evidence>
<dbReference type="SUPFAM" id="SSF103473">
    <property type="entry name" value="MFS general substrate transporter"/>
    <property type="match status" value="1"/>
</dbReference>
<keyword evidence="2 4" id="KW-1133">Transmembrane helix</keyword>
<organism evidence="6 7">
    <name type="scientific">Shewanella dokdonensis</name>
    <dbReference type="NCBI Taxonomy" id="712036"/>
    <lineage>
        <taxon>Bacteria</taxon>
        <taxon>Pseudomonadati</taxon>
        <taxon>Pseudomonadota</taxon>
        <taxon>Gammaproteobacteria</taxon>
        <taxon>Alteromonadales</taxon>
        <taxon>Shewanellaceae</taxon>
        <taxon>Shewanella</taxon>
    </lineage>
</organism>
<evidence type="ECO:0000259" key="5">
    <source>
        <dbReference type="PROSITE" id="PS50850"/>
    </source>
</evidence>
<feature type="transmembrane region" description="Helical" evidence="4">
    <location>
        <begin position="76"/>
        <end position="94"/>
    </location>
</feature>
<dbReference type="Pfam" id="PF07690">
    <property type="entry name" value="MFS_1"/>
    <property type="match status" value="1"/>
</dbReference>
<feature type="transmembrane region" description="Helical" evidence="4">
    <location>
        <begin position="12"/>
        <end position="34"/>
    </location>
</feature>
<dbReference type="Proteomes" id="UP000676428">
    <property type="component" value="Chromosome"/>
</dbReference>
<keyword evidence="1 4" id="KW-0812">Transmembrane</keyword>
<dbReference type="Gene3D" id="1.20.1250.20">
    <property type="entry name" value="MFS general substrate transporter like domains"/>
    <property type="match status" value="1"/>
</dbReference>